<gene>
    <name evidence="9" type="ORF">SAMN02745716_0945</name>
</gene>
<feature type="region of interest" description="Disordered" evidence="7">
    <location>
        <begin position="1"/>
        <end position="22"/>
    </location>
</feature>
<dbReference type="InterPro" id="IPR000086">
    <property type="entry name" value="NUDIX_hydrolase_dom"/>
</dbReference>
<dbReference type="Proteomes" id="UP000222056">
    <property type="component" value="Unassembled WGS sequence"/>
</dbReference>
<accession>A0A1H6FNR2</accession>
<dbReference type="CDD" id="cd18870">
    <property type="entry name" value="NUDIX_AcylCoAdiphos_Nudt19"/>
    <property type="match status" value="1"/>
</dbReference>
<dbReference type="RefSeq" id="WP_177169334.1">
    <property type="nucleotide sequence ID" value="NZ_FNWJ01000001.1"/>
</dbReference>
<proteinExistence type="predicted"/>
<keyword evidence="6" id="KW-0464">Manganese</keyword>
<evidence type="ECO:0000256" key="7">
    <source>
        <dbReference type="SAM" id="MobiDB-lite"/>
    </source>
</evidence>
<evidence type="ECO:0000256" key="4">
    <source>
        <dbReference type="ARBA" id="ARBA00022801"/>
    </source>
</evidence>
<dbReference type="Pfam" id="PF00293">
    <property type="entry name" value="NUDIX"/>
    <property type="match status" value="1"/>
</dbReference>
<comment type="cofactor">
    <cofactor evidence="2">
        <name>Mg(2+)</name>
        <dbReference type="ChEBI" id="CHEBI:18420"/>
    </cofactor>
</comment>
<evidence type="ECO:0000256" key="3">
    <source>
        <dbReference type="ARBA" id="ARBA00022723"/>
    </source>
</evidence>
<dbReference type="InterPro" id="IPR020476">
    <property type="entry name" value="Nudix_hydrolase"/>
</dbReference>
<dbReference type="PANTHER" id="PTHR12318">
    <property type="entry name" value="TESTOSTERONE-REGULATED PROTEIN RP2"/>
    <property type="match status" value="1"/>
</dbReference>
<evidence type="ECO:0000256" key="5">
    <source>
        <dbReference type="ARBA" id="ARBA00022842"/>
    </source>
</evidence>
<sequence>MSFDRPPPAEALRGDEPTAEPRPAATVILLRDGEQALEVLLVRRSPTQRFMADFWVFPGGAVDEGETLAQAALRELREEASIALAGEEALVPLSRWITPREVRVRFDTRFFVALAPPGCRPRADGSECVDVRWMAPRAALRAWREGQLKLVFPTIKHLELLAPLPSAEAAIAFARSREIRPIEPRVVVENGSPRVLLPGEPGYDSA</sequence>
<dbReference type="GO" id="GO:0046872">
    <property type="term" value="F:metal ion binding"/>
    <property type="evidence" value="ECO:0007669"/>
    <property type="project" value="UniProtKB-KW"/>
</dbReference>
<evidence type="ECO:0000259" key="8">
    <source>
        <dbReference type="PROSITE" id="PS51462"/>
    </source>
</evidence>
<evidence type="ECO:0000256" key="1">
    <source>
        <dbReference type="ARBA" id="ARBA00001936"/>
    </source>
</evidence>
<comment type="cofactor">
    <cofactor evidence="1">
        <name>Mn(2+)</name>
        <dbReference type="ChEBI" id="CHEBI:29035"/>
    </cofactor>
</comment>
<evidence type="ECO:0000256" key="2">
    <source>
        <dbReference type="ARBA" id="ARBA00001946"/>
    </source>
</evidence>
<feature type="domain" description="Nudix hydrolase" evidence="8">
    <location>
        <begin position="20"/>
        <end position="156"/>
    </location>
</feature>
<dbReference type="EMBL" id="FNWJ01000001">
    <property type="protein sequence ID" value="SEH11982.1"/>
    <property type="molecule type" value="Genomic_DNA"/>
</dbReference>
<dbReference type="PANTHER" id="PTHR12318:SF0">
    <property type="entry name" value="ACYL-COENZYME A DIPHOSPHATASE NUDT19"/>
    <property type="match status" value="1"/>
</dbReference>
<organism evidence="9 10">
    <name type="scientific">Thermoleophilum album</name>
    <dbReference type="NCBI Taxonomy" id="29539"/>
    <lineage>
        <taxon>Bacteria</taxon>
        <taxon>Bacillati</taxon>
        <taxon>Actinomycetota</taxon>
        <taxon>Thermoleophilia</taxon>
        <taxon>Thermoleophilales</taxon>
        <taxon>Thermoleophilaceae</taxon>
        <taxon>Thermoleophilum</taxon>
    </lineage>
</organism>
<dbReference type="STRING" id="29539.SAMN02745716_0945"/>
<dbReference type="Gene3D" id="3.90.79.10">
    <property type="entry name" value="Nucleoside Triphosphate Pyrophosphohydrolase"/>
    <property type="match status" value="2"/>
</dbReference>
<dbReference type="InterPro" id="IPR039121">
    <property type="entry name" value="NUDT19"/>
</dbReference>
<keyword evidence="4" id="KW-0378">Hydrolase</keyword>
<evidence type="ECO:0000313" key="9">
    <source>
        <dbReference type="EMBL" id="SEH11982.1"/>
    </source>
</evidence>
<name>A0A1H6FNR2_THEAL</name>
<dbReference type="SUPFAM" id="SSF55811">
    <property type="entry name" value="Nudix"/>
    <property type="match status" value="1"/>
</dbReference>
<dbReference type="GO" id="GO:0016818">
    <property type="term" value="F:hydrolase activity, acting on acid anhydrides, in phosphorus-containing anhydrides"/>
    <property type="evidence" value="ECO:0007669"/>
    <property type="project" value="InterPro"/>
</dbReference>
<dbReference type="InterPro" id="IPR015797">
    <property type="entry name" value="NUDIX_hydrolase-like_dom_sf"/>
</dbReference>
<dbReference type="AlphaFoldDB" id="A0A1H6FNR2"/>
<keyword evidence="5" id="KW-0460">Magnesium</keyword>
<protein>
    <submittedName>
        <fullName evidence="9">ADP-ribose pyrophosphatase YjhB, NUDIX family</fullName>
    </submittedName>
</protein>
<evidence type="ECO:0000256" key="6">
    <source>
        <dbReference type="ARBA" id="ARBA00023211"/>
    </source>
</evidence>
<dbReference type="PROSITE" id="PS51462">
    <property type="entry name" value="NUDIX"/>
    <property type="match status" value="1"/>
</dbReference>
<reference evidence="10" key="1">
    <citation type="submission" date="2016-10" db="EMBL/GenBank/DDBJ databases">
        <authorList>
            <person name="Varghese N."/>
            <person name="Submissions S."/>
        </authorList>
    </citation>
    <scope>NUCLEOTIDE SEQUENCE [LARGE SCALE GENOMIC DNA]</scope>
    <source>
        <strain evidence="10">ATCC 35263</strain>
    </source>
</reference>
<evidence type="ECO:0000313" key="10">
    <source>
        <dbReference type="Proteomes" id="UP000222056"/>
    </source>
</evidence>
<dbReference type="PRINTS" id="PR00502">
    <property type="entry name" value="NUDIXFAMILY"/>
</dbReference>
<keyword evidence="10" id="KW-1185">Reference proteome</keyword>
<keyword evidence="3" id="KW-0479">Metal-binding</keyword>